<evidence type="ECO:0000313" key="2">
    <source>
        <dbReference type="Proteomes" id="UP000029014"/>
    </source>
</evidence>
<sequence>MCDMLIPMFYPIEKKVIMAQEEERQLALQALAIMTPHLNEKLRVSLQADIDAGEPYEALIPLVGEAPKYGVSLPEELVRATMDIAEQDDKDDLGGVYAY</sequence>
<reference evidence="1 2" key="1">
    <citation type="submission" date="2014-03" db="EMBL/GenBank/DDBJ databases">
        <title>Genomics of Bifidobacteria.</title>
        <authorList>
            <person name="Ventura M."/>
            <person name="Milani C."/>
            <person name="Lugli G.A."/>
        </authorList>
    </citation>
    <scope>NUCLEOTIDE SEQUENCE [LARGE SCALE GENOMIC DNA]</scope>
    <source>
        <strain evidence="1 2">LMG 11592</strain>
    </source>
</reference>
<comment type="caution">
    <text evidence="1">The sequence shown here is derived from an EMBL/GenBank/DDBJ whole genome shotgun (WGS) entry which is preliminary data.</text>
</comment>
<name>A0A087BPP3_9BIFI</name>
<dbReference type="EMBL" id="JGZD01000008">
    <property type="protein sequence ID" value="KFI72993.1"/>
    <property type="molecule type" value="Genomic_DNA"/>
</dbReference>
<dbReference type="AlphaFoldDB" id="A0A087BPP3"/>
<dbReference type="Proteomes" id="UP000029014">
    <property type="component" value="Unassembled WGS sequence"/>
</dbReference>
<protein>
    <submittedName>
        <fullName evidence="1">Uncharacterized protein</fullName>
    </submittedName>
</protein>
<gene>
    <name evidence="1" type="ORF">BMIN_0706</name>
</gene>
<accession>A0A087BPP3</accession>
<keyword evidence="2" id="KW-1185">Reference proteome</keyword>
<organism evidence="1 2">
    <name type="scientific">Bifidobacterium minimum</name>
    <dbReference type="NCBI Taxonomy" id="1693"/>
    <lineage>
        <taxon>Bacteria</taxon>
        <taxon>Bacillati</taxon>
        <taxon>Actinomycetota</taxon>
        <taxon>Actinomycetes</taxon>
        <taxon>Bifidobacteriales</taxon>
        <taxon>Bifidobacteriaceae</taxon>
        <taxon>Bifidobacterium</taxon>
    </lineage>
</organism>
<proteinExistence type="predicted"/>
<evidence type="ECO:0000313" key="1">
    <source>
        <dbReference type="EMBL" id="KFI72993.1"/>
    </source>
</evidence>